<evidence type="ECO:0000313" key="2">
    <source>
        <dbReference type="Proteomes" id="UP000533637"/>
    </source>
</evidence>
<dbReference type="Proteomes" id="UP000533637">
    <property type="component" value="Unassembled WGS sequence"/>
</dbReference>
<proteinExistence type="predicted"/>
<dbReference type="RefSeq" id="WP_183670432.1">
    <property type="nucleotide sequence ID" value="NZ_BMPB01000001.1"/>
</dbReference>
<comment type="caution">
    <text evidence="1">The sequence shown here is derived from an EMBL/GenBank/DDBJ whole genome shotgun (WGS) entry which is preliminary data.</text>
</comment>
<organism evidence="1 2">
    <name type="scientific">Parabacteroides faecis</name>
    <dbReference type="NCBI Taxonomy" id="1217282"/>
    <lineage>
        <taxon>Bacteria</taxon>
        <taxon>Pseudomonadati</taxon>
        <taxon>Bacteroidota</taxon>
        <taxon>Bacteroidia</taxon>
        <taxon>Bacteroidales</taxon>
        <taxon>Tannerellaceae</taxon>
        <taxon>Parabacteroides</taxon>
    </lineage>
</organism>
<dbReference type="EMBL" id="JACHOC010000003">
    <property type="protein sequence ID" value="MBB4622084.1"/>
    <property type="molecule type" value="Genomic_DNA"/>
</dbReference>
<protein>
    <submittedName>
        <fullName evidence="1">Uncharacterized protein</fullName>
    </submittedName>
</protein>
<keyword evidence="2" id="KW-1185">Reference proteome</keyword>
<name>A0ABR6KL42_9BACT</name>
<reference evidence="1 2" key="1">
    <citation type="submission" date="2020-08" db="EMBL/GenBank/DDBJ databases">
        <title>Genomic Encyclopedia of Type Strains, Phase IV (KMG-IV): sequencing the most valuable type-strain genomes for metagenomic binning, comparative biology and taxonomic classification.</title>
        <authorList>
            <person name="Goeker M."/>
        </authorList>
    </citation>
    <scope>NUCLEOTIDE SEQUENCE [LARGE SCALE GENOMIC DNA]</scope>
    <source>
        <strain evidence="1 2">DSM 102983</strain>
    </source>
</reference>
<sequence length="180" mass="20568">MKTRIIIISFFFCLFMGISFWCGATTHLSGSQSADSVLWKQQLDAIMKNTVEYHLEYVLTDYKYLGKISTEEDLERVKLAILDGTGYPAEAYGKTRLVSLKEFSSIDKEKAENIRKDVKNSLDQMLLLRLGLEEVELEWTCNGTIYKTTCVVSDTLGVLYENVFMNSFMTGQTKTTVRSY</sequence>
<gene>
    <name evidence="1" type="ORF">GGQ57_001981</name>
</gene>
<evidence type="ECO:0000313" key="1">
    <source>
        <dbReference type="EMBL" id="MBB4622084.1"/>
    </source>
</evidence>
<accession>A0ABR6KL42</accession>